<sequence>MRERSKARYSFICFLLLRSTAMWVILWLSISSSFFAFLVRRRFRRAAGGTDADAAVTGGGGLKNAPSNPLVQGSGEEVEWR</sequence>
<feature type="region of interest" description="Disordered" evidence="1">
    <location>
        <begin position="57"/>
        <end position="81"/>
    </location>
</feature>
<dbReference type="AlphaFoldDB" id="A0AAV0N6B9"/>
<evidence type="ECO:0000256" key="1">
    <source>
        <dbReference type="SAM" id="MobiDB-lite"/>
    </source>
</evidence>
<dbReference type="EMBL" id="CAMGYJ010000008">
    <property type="protein sequence ID" value="CAI0454102.1"/>
    <property type="molecule type" value="Genomic_DNA"/>
</dbReference>
<protein>
    <submittedName>
        <fullName evidence="3">Uncharacterized protein</fullName>
    </submittedName>
</protein>
<keyword evidence="4" id="KW-1185">Reference proteome</keyword>
<comment type="caution">
    <text evidence="3">The sequence shown here is derived from an EMBL/GenBank/DDBJ whole genome shotgun (WGS) entry which is preliminary data.</text>
</comment>
<organism evidence="3 4">
    <name type="scientific">Linum tenue</name>
    <dbReference type="NCBI Taxonomy" id="586396"/>
    <lineage>
        <taxon>Eukaryota</taxon>
        <taxon>Viridiplantae</taxon>
        <taxon>Streptophyta</taxon>
        <taxon>Embryophyta</taxon>
        <taxon>Tracheophyta</taxon>
        <taxon>Spermatophyta</taxon>
        <taxon>Magnoliopsida</taxon>
        <taxon>eudicotyledons</taxon>
        <taxon>Gunneridae</taxon>
        <taxon>Pentapetalae</taxon>
        <taxon>rosids</taxon>
        <taxon>fabids</taxon>
        <taxon>Malpighiales</taxon>
        <taxon>Linaceae</taxon>
        <taxon>Linum</taxon>
    </lineage>
</organism>
<evidence type="ECO:0000313" key="4">
    <source>
        <dbReference type="Proteomes" id="UP001154282"/>
    </source>
</evidence>
<evidence type="ECO:0000313" key="3">
    <source>
        <dbReference type="EMBL" id="CAI0454102.1"/>
    </source>
</evidence>
<feature type="transmembrane region" description="Helical" evidence="2">
    <location>
        <begin position="20"/>
        <end position="39"/>
    </location>
</feature>
<accession>A0AAV0N6B9</accession>
<reference evidence="3" key="1">
    <citation type="submission" date="2022-08" db="EMBL/GenBank/DDBJ databases">
        <authorList>
            <person name="Gutierrez-Valencia J."/>
        </authorList>
    </citation>
    <scope>NUCLEOTIDE SEQUENCE</scope>
</reference>
<keyword evidence="2" id="KW-1133">Transmembrane helix</keyword>
<proteinExistence type="predicted"/>
<dbReference type="Proteomes" id="UP001154282">
    <property type="component" value="Unassembled WGS sequence"/>
</dbReference>
<keyword evidence="2" id="KW-0472">Membrane</keyword>
<gene>
    <name evidence="3" type="ORF">LITE_LOCUS31851</name>
</gene>
<keyword evidence="2" id="KW-0812">Transmembrane</keyword>
<name>A0AAV0N6B9_9ROSI</name>
<evidence type="ECO:0000256" key="2">
    <source>
        <dbReference type="SAM" id="Phobius"/>
    </source>
</evidence>